<proteinExistence type="predicted"/>
<dbReference type="GeneTree" id="ENSGT00940000164992"/>
<organism evidence="3 4">
    <name type="scientific">Callorhinchus milii</name>
    <name type="common">Ghost shark</name>
    <dbReference type="NCBI Taxonomy" id="7868"/>
    <lineage>
        <taxon>Eukaryota</taxon>
        <taxon>Metazoa</taxon>
        <taxon>Chordata</taxon>
        <taxon>Craniata</taxon>
        <taxon>Vertebrata</taxon>
        <taxon>Chondrichthyes</taxon>
        <taxon>Holocephali</taxon>
        <taxon>Chimaeriformes</taxon>
        <taxon>Callorhinchidae</taxon>
        <taxon>Callorhinchus</taxon>
    </lineage>
</organism>
<evidence type="ECO:0000313" key="4">
    <source>
        <dbReference type="Proteomes" id="UP000314986"/>
    </source>
</evidence>
<dbReference type="PROSITE" id="PS01204">
    <property type="entry name" value="REL_1"/>
    <property type="match status" value="1"/>
</dbReference>
<evidence type="ECO:0000259" key="2">
    <source>
        <dbReference type="PROSITE" id="PS50254"/>
    </source>
</evidence>
<dbReference type="Gene3D" id="2.60.40.340">
    <property type="entry name" value="Rel homology domain (RHD), DNA-binding domain"/>
    <property type="match status" value="1"/>
</dbReference>
<reference evidence="3" key="4">
    <citation type="submission" date="2025-08" db="UniProtKB">
        <authorList>
            <consortium name="Ensembl"/>
        </authorList>
    </citation>
    <scope>IDENTIFICATION</scope>
</reference>
<dbReference type="InterPro" id="IPR013783">
    <property type="entry name" value="Ig-like_fold"/>
</dbReference>
<dbReference type="PRINTS" id="PR00057">
    <property type="entry name" value="NFKBTNSCPFCT"/>
</dbReference>
<dbReference type="SUPFAM" id="SSF49417">
    <property type="entry name" value="p53-like transcription factors"/>
    <property type="match status" value="1"/>
</dbReference>
<dbReference type="InterPro" id="IPR011539">
    <property type="entry name" value="RHD_DNA_bind_dom"/>
</dbReference>
<reference evidence="4" key="3">
    <citation type="journal article" date="2014" name="Nature">
        <title>Elephant shark genome provides unique insights into gnathostome evolution.</title>
        <authorList>
            <consortium name="International Elephant Shark Genome Sequencing Consortium"/>
            <person name="Venkatesh B."/>
            <person name="Lee A.P."/>
            <person name="Ravi V."/>
            <person name="Maurya A.K."/>
            <person name="Lian M.M."/>
            <person name="Swann J.B."/>
            <person name="Ohta Y."/>
            <person name="Flajnik M.F."/>
            <person name="Sutoh Y."/>
            <person name="Kasahara M."/>
            <person name="Hoon S."/>
            <person name="Gangu V."/>
            <person name="Roy S.W."/>
            <person name="Irimia M."/>
            <person name="Korzh V."/>
            <person name="Kondrychyn I."/>
            <person name="Lim Z.W."/>
            <person name="Tay B.H."/>
            <person name="Tohari S."/>
            <person name="Kong K.W."/>
            <person name="Ho S."/>
            <person name="Lorente-Galdos B."/>
            <person name="Quilez J."/>
            <person name="Marques-Bonet T."/>
            <person name="Raney B.J."/>
            <person name="Ingham P.W."/>
            <person name="Tay A."/>
            <person name="Hillier L.W."/>
            <person name="Minx P."/>
            <person name="Boehm T."/>
            <person name="Wilson R.K."/>
            <person name="Brenner S."/>
            <person name="Warren W.C."/>
        </authorList>
    </citation>
    <scope>NUCLEOTIDE SEQUENCE [LARGE SCALE GENOMIC DNA]</scope>
</reference>
<evidence type="ECO:0000313" key="3">
    <source>
        <dbReference type="Ensembl" id="ENSCMIP00000004832.1"/>
    </source>
</evidence>
<sequence length="394" mass="44495">MCVRRPVNQKSNKESNNVANFSQEGDAGRGRVRNINICAFIRILCDLRCHVAEILCSETERWQIWTIGNDQYKGEAEMFCSPLRDQVFTNLFLFLLKRGFRFRYGCEGPSHGGLPGVSSERSKKTYPTVKIHNYTGPAKIVVQLVTIDEPALLHVHSLVGRQCGGGTCVVRIDSEDMTASFPNLGILHVPKKEVATIIEDQLVRAWSLENEDREKIHINAQKQAKCMDLSVVRLMFTPYLLGNDDKLMCRLSPAISDPIYDSKAPNASSLRIVRMARTAGSVVGGDEVFLLCDKVQKDDVQVRFYEEDGNGQMWEAFGKFSPTDVHRQFAIVFRTPKYYDVHIAKPVSVFVQLRRRSDGESSESTPFIYYPSTQGNSATINLFFHRLSQTAVLE</sequence>
<feature type="region of interest" description="Disordered" evidence="1">
    <location>
        <begin position="1"/>
        <end position="26"/>
    </location>
</feature>
<dbReference type="InterPro" id="IPR014756">
    <property type="entry name" value="Ig_E-set"/>
</dbReference>
<dbReference type="InterPro" id="IPR002909">
    <property type="entry name" value="IPT_dom"/>
</dbReference>
<dbReference type="GO" id="GO:0005737">
    <property type="term" value="C:cytoplasm"/>
    <property type="evidence" value="ECO:0007669"/>
    <property type="project" value="InterPro"/>
</dbReference>
<dbReference type="Pfam" id="PF16179">
    <property type="entry name" value="RHD_dimer"/>
    <property type="match status" value="1"/>
</dbReference>
<dbReference type="InterPro" id="IPR008967">
    <property type="entry name" value="p53-like_TF_DNA-bd_sf"/>
</dbReference>
<dbReference type="AlphaFoldDB" id="A0A4W3GNT8"/>
<dbReference type="PANTHER" id="PTHR24169">
    <property type="entry name" value="NUCLEAR FACTOR NF-KAPPA-B PROTEIN"/>
    <property type="match status" value="1"/>
</dbReference>
<dbReference type="InParanoid" id="A0A4W3GNT8"/>
<dbReference type="Pfam" id="PF00554">
    <property type="entry name" value="RHD_DNA_bind"/>
    <property type="match status" value="1"/>
</dbReference>
<dbReference type="OMA" id="WEAFGKF"/>
<reference evidence="3" key="5">
    <citation type="submission" date="2025-09" db="UniProtKB">
        <authorList>
            <consortium name="Ensembl"/>
        </authorList>
    </citation>
    <scope>IDENTIFICATION</scope>
</reference>
<dbReference type="CDD" id="cd01177">
    <property type="entry name" value="IPT_NFkappaB"/>
    <property type="match status" value="1"/>
</dbReference>
<feature type="compositionally biased region" description="Polar residues" evidence="1">
    <location>
        <begin position="8"/>
        <end position="23"/>
    </location>
</feature>
<dbReference type="InterPro" id="IPR033926">
    <property type="entry name" value="IPT_NFkappaB"/>
</dbReference>
<protein>
    <recommendedName>
        <fullName evidence="2">RHD domain-containing protein</fullName>
    </recommendedName>
</protein>
<dbReference type="Ensembl" id="ENSCMIT00000005011.1">
    <property type="protein sequence ID" value="ENSCMIP00000004832.1"/>
    <property type="gene ID" value="ENSCMIG00000002867.1"/>
</dbReference>
<evidence type="ECO:0000256" key="1">
    <source>
        <dbReference type="SAM" id="MobiDB-lite"/>
    </source>
</evidence>
<dbReference type="FunFam" id="2.60.40.10:FF:000046">
    <property type="entry name" value="Nuclear factor NF-kappa-B p105 subunit"/>
    <property type="match status" value="1"/>
</dbReference>
<dbReference type="InterPro" id="IPR032397">
    <property type="entry name" value="RHD_dimer"/>
</dbReference>
<dbReference type="GO" id="GO:0000978">
    <property type="term" value="F:RNA polymerase II cis-regulatory region sequence-specific DNA binding"/>
    <property type="evidence" value="ECO:0007669"/>
    <property type="project" value="TreeGrafter"/>
</dbReference>
<dbReference type="PROSITE" id="PS50254">
    <property type="entry name" value="REL_2"/>
    <property type="match status" value="1"/>
</dbReference>
<keyword evidence="4" id="KW-1185">Reference proteome</keyword>
<dbReference type="STRING" id="7868.ENSCMIP00000004832"/>
<dbReference type="InterPro" id="IPR030492">
    <property type="entry name" value="RHD_CS"/>
</dbReference>
<dbReference type="PANTHER" id="PTHR24169:SF9">
    <property type="entry name" value="NUCLEAR FACTOR NF-KAPPA-B P105 SUBUNIT"/>
    <property type="match status" value="1"/>
</dbReference>
<reference evidence="4" key="1">
    <citation type="journal article" date="2006" name="Science">
        <title>Ancient noncoding elements conserved in the human genome.</title>
        <authorList>
            <person name="Venkatesh B."/>
            <person name="Kirkness E.F."/>
            <person name="Loh Y.H."/>
            <person name="Halpern A.L."/>
            <person name="Lee A.P."/>
            <person name="Johnson J."/>
            <person name="Dandona N."/>
            <person name="Viswanathan L.D."/>
            <person name="Tay A."/>
            <person name="Venter J.C."/>
            <person name="Strausberg R.L."/>
            <person name="Brenner S."/>
        </authorList>
    </citation>
    <scope>NUCLEOTIDE SEQUENCE [LARGE SCALE GENOMIC DNA]</scope>
</reference>
<dbReference type="SMART" id="SM00429">
    <property type="entry name" value="IPT"/>
    <property type="match status" value="1"/>
</dbReference>
<dbReference type="Gene3D" id="2.60.40.10">
    <property type="entry name" value="Immunoglobulins"/>
    <property type="match status" value="1"/>
</dbReference>
<dbReference type="GO" id="GO:0035525">
    <property type="term" value="C:NF-kappaB p50/p65 complex"/>
    <property type="evidence" value="ECO:0007669"/>
    <property type="project" value="TreeGrafter"/>
</dbReference>
<accession>A0A4W3GNT8</accession>
<reference evidence="4" key="2">
    <citation type="journal article" date="2007" name="PLoS Biol.">
        <title>Survey sequencing and comparative analysis of the elephant shark (Callorhinchus milii) genome.</title>
        <authorList>
            <person name="Venkatesh B."/>
            <person name="Kirkness E.F."/>
            <person name="Loh Y.H."/>
            <person name="Halpern A.L."/>
            <person name="Lee A.P."/>
            <person name="Johnson J."/>
            <person name="Dandona N."/>
            <person name="Viswanathan L.D."/>
            <person name="Tay A."/>
            <person name="Venter J.C."/>
            <person name="Strausberg R.L."/>
            <person name="Brenner S."/>
        </authorList>
    </citation>
    <scope>NUCLEOTIDE SEQUENCE [LARGE SCALE GENOMIC DNA]</scope>
</reference>
<feature type="domain" description="RHD" evidence="2">
    <location>
        <begin position="98"/>
        <end position="266"/>
    </location>
</feature>
<dbReference type="Proteomes" id="UP000314986">
    <property type="component" value="Unassembled WGS sequence"/>
</dbReference>
<dbReference type="InterPro" id="IPR037059">
    <property type="entry name" value="RHD_DNA_bind_dom_sf"/>
</dbReference>
<name>A0A4W3GNT8_CALMI</name>
<dbReference type="SUPFAM" id="SSF81296">
    <property type="entry name" value="E set domains"/>
    <property type="match status" value="1"/>
</dbReference>
<dbReference type="InterPro" id="IPR000451">
    <property type="entry name" value="NFkB/Dor"/>
</dbReference>
<dbReference type="GO" id="GO:0000981">
    <property type="term" value="F:DNA-binding transcription factor activity, RNA polymerase II-specific"/>
    <property type="evidence" value="ECO:0007669"/>
    <property type="project" value="TreeGrafter"/>
</dbReference>